<dbReference type="InterPro" id="IPR044946">
    <property type="entry name" value="Restrct_endonuc_typeI_TRD_sf"/>
</dbReference>
<proteinExistence type="predicted"/>
<dbReference type="SUPFAM" id="SSF116734">
    <property type="entry name" value="DNA methylase specificity domain"/>
    <property type="match status" value="1"/>
</dbReference>
<keyword evidence="1" id="KW-0680">Restriction system</keyword>
<protein>
    <submittedName>
        <fullName evidence="3">Uncharacterized protein</fullName>
    </submittedName>
</protein>
<gene>
    <name evidence="3" type="ORF">J4727_04890</name>
</gene>
<dbReference type="EMBL" id="JAGETQ010000016">
    <property type="protein sequence ID" value="MBO1915959.1"/>
    <property type="molecule type" value="Genomic_DNA"/>
</dbReference>
<evidence type="ECO:0000256" key="1">
    <source>
        <dbReference type="ARBA" id="ARBA00022747"/>
    </source>
</evidence>
<dbReference type="Gene3D" id="3.90.220.20">
    <property type="entry name" value="DNA methylase specificity domains"/>
    <property type="match status" value="1"/>
</dbReference>
<dbReference type="Proteomes" id="UP000664477">
    <property type="component" value="Unassembled WGS sequence"/>
</dbReference>
<accession>A0A939NAC4</accession>
<keyword evidence="2" id="KW-0238">DNA-binding</keyword>
<evidence type="ECO:0000256" key="2">
    <source>
        <dbReference type="ARBA" id="ARBA00023125"/>
    </source>
</evidence>
<evidence type="ECO:0000313" key="3">
    <source>
        <dbReference type="EMBL" id="MBO1915959.1"/>
    </source>
</evidence>
<dbReference type="AlphaFoldDB" id="A0A939NAC4"/>
<comment type="caution">
    <text evidence="3">The sequence shown here is derived from an EMBL/GenBank/DDBJ whole genome shotgun (WGS) entry which is preliminary data.</text>
</comment>
<name>A0A939NAC4_PRORE</name>
<sequence>MTELALKECSLRDNKVGDVLLQCMAQQLKTSILNVRGTTNQAVCACTPYSGISNVYLLTLLKAYKRIFIGMGAGGAQPNISREKLIATVIALPLNRIELSIRLTSSCHSVIN</sequence>
<reference evidence="3" key="1">
    <citation type="submission" date="2021-03" db="EMBL/GenBank/DDBJ databases">
        <title>Molecular epidemiology and mechanisms of colistin and carbapenem resistance in Enterobacteriaceae from clinical isolates, the environment and porcine samples in Pretoria, South Africa.</title>
        <authorList>
            <person name="Bogoshi D."/>
            <person name="Mbelle N.M."/>
            <person name="Naidoo V."/>
            <person name="Osei Sekyere J."/>
        </authorList>
    </citation>
    <scope>NUCLEOTIDE SEQUENCE</scope>
    <source>
        <strain evidence="3">C052</strain>
    </source>
</reference>
<organism evidence="3 4">
    <name type="scientific">Providencia rettgeri</name>
    <dbReference type="NCBI Taxonomy" id="587"/>
    <lineage>
        <taxon>Bacteria</taxon>
        <taxon>Pseudomonadati</taxon>
        <taxon>Pseudomonadota</taxon>
        <taxon>Gammaproteobacteria</taxon>
        <taxon>Enterobacterales</taxon>
        <taxon>Morganellaceae</taxon>
        <taxon>Providencia</taxon>
    </lineage>
</organism>
<dbReference type="GO" id="GO:0009307">
    <property type="term" value="P:DNA restriction-modification system"/>
    <property type="evidence" value="ECO:0007669"/>
    <property type="project" value="UniProtKB-KW"/>
</dbReference>
<dbReference type="GO" id="GO:0003677">
    <property type="term" value="F:DNA binding"/>
    <property type="evidence" value="ECO:0007669"/>
    <property type="project" value="UniProtKB-KW"/>
</dbReference>
<evidence type="ECO:0000313" key="4">
    <source>
        <dbReference type="Proteomes" id="UP000664477"/>
    </source>
</evidence>